<keyword evidence="3 10" id="KW-0560">Oxidoreductase</keyword>
<dbReference type="Pfam" id="PF01507">
    <property type="entry name" value="PAPS_reduct"/>
    <property type="match status" value="1"/>
</dbReference>
<protein>
    <recommendedName>
        <fullName evidence="7 10">Adenosine 5'-phosphosulfate reductase</fullName>
        <shortName evidence="10">APS reductase</shortName>
        <ecNumber evidence="6 10">1.8.4.10</ecNumber>
    </recommendedName>
    <alternativeName>
        <fullName evidence="9 10">5'-adenylylsulfate reductase</fullName>
    </alternativeName>
    <alternativeName>
        <fullName evidence="8 10">Thioredoxin-dependent 5'-adenylylsulfate reductase</fullName>
    </alternativeName>
</protein>
<dbReference type="GO" id="GO:0005737">
    <property type="term" value="C:cytoplasm"/>
    <property type="evidence" value="ECO:0007669"/>
    <property type="project" value="UniProtKB-SubCell"/>
</dbReference>
<proteinExistence type="inferred from homology"/>
<dbReference type="NCBIfam" id="TIGR02055">
    <property type="entry name" value="APS_reductase"/>
    <property type="match status" value="1"/>
</dbReference>
<dbReference type="GO" id="GO:0043866">
    <property type="term" value="F:adenylyl-sulfate reductase (thioredoxin) activity"/>
    <property type="evidence" value="ECO:0007669"/>
    <property type="project" value="UniProtKB-EC"/>
</dbReference>
<evidence type="ECO:0000256" key="2">
    <source>
        <dbReference type="ARBA" id="ARBA00022490"/>
    </source>
</evidence>
<dbReference type="PIRSF" id="PIRSF000857">
    <property type="entry name" value="PAPS_reductase"/>
    <property type="match status" value="1"/>
</dbReference>
<feature type="binding site" evidence="10">
    <location>
        <position position="121"/>
    </location>
    <ligand>
        <name>[4Fe-4S] cluster</name>
        <dbReference type="ChEBI" id="CHEBI:49883"/>
    </ligand>
</feature>
<comment type="cofactor">
    <cofactor evidence="10">
        <name>[4Fe-4S] cluster</name>
        <dbReference type="ChEBI" id="CHEBI:49883"/>
    </cofactor>
    <text evidence="10">Binds 1 [4Fe-4S] cluster per subunit.</text>
</comment>
<dbReference type="Proteomes" id="UP000503088">
    <property type="component" value="Chromosome"/>
</dbReference>
<comment type="similarity">
    <text evidence="1 10">Belongs to the PAPS reductase family. CysH subfamily.</text>
</comment>
<dbReference type="GO" id="GO:0019344">
    <property type="term" value="P:cysteine biosynthetic process"/>
    <property type="evidence" value="ECO:0007669"/>
    <property type="project" value="InterPro"/>
</dbReference>
<evidence type="ECO:0000256" key="5">
    <source>
        <dbReference type="ARBA" id="ARBA00024327"/>
    </source>
</evidence>
<dbReference type="CDD" id="cd23945">
    <property type="entry name" value="PAPS_reductase"/>
    <property type="match status" value="1"/>
</dbReference>
<dbReference type="GO" id="GO:0046872">
    <property type="term" value="F:metal ion binding"/>
    <property type="evidence" value="ECO:0007669"/>
    <property type="project" value="UniProtKB-KW"/>
</dbReference>
<dbReference type="InterPro" id="IPR002500">
    <property type="entry name" value="PAPS_reduct_dom"/>
</dbReference>
<dbReference type="GO" id="GO:0070814">
    <property type="term" value="P:hydrogen sulfide biosynthetic process"/>
    <property type="evidence" value="ECO:0007669"/>
    <property type="project" value="UniProtKB-UniRule"/>
</dbReference>
<dbReference type="InterPro" id="IPR011798">
    <property type="entry name" value="APS_reductase"/>
</dbReference>
<dbReference type="PANTHER" id="PTHR46509">
    <property type="entry name" value="PHOSPHOADENOSINE PHOSPHOSULFATE REDUCTASE"/>
    <property type="match status" value="1"/>
</dbReference>
<evidence type="ECO:0000313" key="13">
    <source>
        <dbReference type="Proteomes" id="UP000503088"/>
    </source>
</evidence>
<gene>
    <name evidence="10" type="primary">cysH</name>
    <name evidence="12" type="ORF">GXN76_05250</name>
</gene>
<dbReference type="NCBIfam" id="TIGR00434">
    <property type="entry name" value="cysH"/>
    <property type="match status" value="1"/>
</dbReference>
<dbReference type="AlphaFoldDB" id="A0A7D3XZW0"/>
<evidence type="ECO:0000256" key="7">
    <source>
        <dbReference type="ARBA" id="ARBA00029514"/>
    </source>
</evidence>
<evidence type="ECO:0000313" key="12">
    <source>
        <dbReference type="EMBL" id="QKG83940.1"/>
    </source>
</evidence>
<feature type="active site" description="Nucleophile; cysteine thiosulfonate intermediate" evidence="10">
    <location>
        <position position="229"/>
    </location>
</feature>
<name>A0A7D3XZW0_9BACL</name>
<keyword evidence="2 10" id="KW-0963">Cytoplasm</keyword>
<feature type="domain" description="Phosphoadenosine phosphosulphate reductase" evidence="11">
    <location>
        <begin position="37"/>
        <end position="208"/>
    </location>
</feature>
<accession>A0A7D3XZW0</accession>
<dbReference type="GO" id="GO:0019379">
    <property type="term" value="P:sulfate assimilation, phosphoadenylyl sulfate reduction by phosphoadenylyl-sulfate reductase (thioredoxin)"/>
    <property type="evidence" value="ECO:0007669"/>
    <property type="project" value="UniProtKB-UniRule"/>
</dbReference>
<dbReference type="SUPFAM" id="SSF52402">
    <property type="entry name" value="Adenine nucleotide alpha hydrolases-like"/>
    <property type="match status" value="1"/>
</dbReference>
<keyword evidence="10" id="KW-0408">Iron</keyword>
<dbReference type="PANTHER" id="PTHR46509:SF1">
    <property type="entry name" value="PHOSPHOADENOSINE PHOSPHOSULFATE REDUCTASE"/>
    <property type="match status" value="1"/>
</dbReference>
<comment type="pathway">
    <text evidence="5 10">Sulfur metabolism; hydrogen sulfide biosynthesis; sulfite from sulfate.</text>
</comment>
<dbReference type="RefSeq" id="WP_173221154.1">
    <property type="nucleotide sequence ID" value="NZ_CP048104.1"/>
</dbReference>
<dbReference type="KEGG" id="kpul:GXN76_05250"/>
<reference evidence="12 13" key="1">
    <citation type="submission" date="2020-01" db="EMBL/GenBank/DDBJ databases">
        <authorList>
            <person name="Gulvik C.A."/>
            <person name="Batra D.G."/>
        </authorList>
    </citation>
    <scope>NUCLEOTIDE SEQUENCE [LARGE SCALE GENOMIC DNA]</scope>
    <source>
        <strain evidence="12 13">W9323</strain>
    </source>
</reference>
<feature type="binding site" evidence="10">
    <location>
        <position position="203"/>
    </location>
    <ligand>
        <name>[4Fe-4S] cluster</name>
        <dbReference type="ChEBI" id="CHEBI:49883"/>
    </ligand>
</feature>
<dbReference type="GO" id="GO:0051539">
    <property type="term" value="F:4 iron, 4 sulfur cluster binding"/>
    <property type="evidence" value="ECO:0007669"/>
    <property type="project" value="UniProtKB-UniRule"/>
</dbReference>
<evidence type="ECO:0000256" key="6">
    <source>
        <dbReference type="ARBA" id="ARBA00024386"/>
    </source>
</evidence>
<dbReference type="EC" id="1.8.4.10" evidence="6 10"/>
<dbReference type="InterPro" id="IPR014729">
    <property type="entry name" value="Rossmann-like_a/b/a_fold"/>
</dbReference>
<evidence type="ECO:0000256" key="3">
    <source>
        <dbReference type="ARBA" id="ARBA00023002"/>
    </source>
</evidence>
<evidence type="ECO:0000259" key="11">
    <source>
        <dbReference type="Pfam" id="PF01507"/>
    </source>
</evidence>
<keyword evidence="10" id="KW-0411">Iron-sulfur</keyword>
<comment type="subcellular location">
    <subcellularLocation>
        <location evidence="10">Cytoplasm</location>
    </subcellularLocation>
</comment>
<comment type="function">
    <text evidence="4 10">Catalyzes the formation of sulfite from adenosine 5'-phosphosulfate (APS) using thioredoxin as an electron donor.</text>
</comment>
<evidence type="ECO:0000256" key="8">
    <source>
        <dbReference type="ARBA" id="ARBA00030894"/>
    </source>
</evidence>
<dbReference type="HAMAP" id="MF_00063">
    <property type="entry name" value="CysH"/>
    <property type="match status" value="1"/>
</dbReference>
<dbReference type="InterPro" id="IPR004511">
    <property type="entry name" value="PAPS/APS_Rdtase"/>
</dbReference>
<dbReference type="NCBIfam" id="NF002537">
    <property type="entry name" value="PRK02090.1"/>
    <property type="match status" value="1"/>
</dbReference>
<sequence length="236" mass="27584">MLTYDNWGMPKPNFSVENTHKGSLHVLEWAYRHYGEEIVYACSFGAEGVVLIDLIAQVNPEAKVFFLDTSLHFAETVELVDQVARRYPRLQIRKVRPQWDLKEQAKRFGERLWEGNPDQCCHLRKVMPLKKELDQVTAWISGLRREQSPSRSHIEFINRDSIFRVIKICPLIHWTWEDVWSAIVSKDLPYHPLHDQSYPSIGCQPCTFPVEEGEDLRAGRWLGTTKQECGLHPKMR</sequence>
<evidence type="ECO:0000256" key="9">
    <source>
        <dbReference type="ARBA" id="ARBA00032041"/>
    </source>
</evidence>
<evidence type="ECO:0000256" key="1">
    <source>
        <dbReference type="ARBA" id="ARBA00009732"/>
    </source>
</evidence>
<feature type="binding site" evidence="10">
    <location>
        <position position="120"/>
    </location>
    <ligand>
        <name>[4Fe-4S] cluster</name>
        <dbReference type="ChEBI" id="CHEBI:49883"/>
    </ligand>
</feature>
<dbReference type="EMBL" id="CP048104">
    <property type="protein sequence ID" value="QKG83940.1"/>
    <property type="molecule type" value="Genomic_DNA"/>
</dbReference>
<evidence type="ECO:0000256" key="10">
    <source>
        <dbReference type="HAMAP-Rule" id="MF_00063"/>
    </source>
</evidence>
<dbReference type="FunFam" id="3.40.50.620:FF:000095">
    <property type="entry name" value="Phosphoadenosine phosphosulfate reductase"/>
    <property type="match status" value="1"/>
</dbReference>
<organism evidence="12 13">
    <name type="scientific">Kroppenstedtia pulmonis</name>
    <dbReference type="NCBI Taxonomy" id="1380685"/>
    <lineage>
        <taxon>Bacteria</taxon>
        <taxon>Bacillati</taxon>
        <taxon>Bacillota</taxon>
        <taxon>Bacilli</taxon>
        <taxon>Bacillales</taxon>
        <taxon>Thermoactinomycetaceae</taxon>
        <taxon>Kroppenstedtia</taxon>
    </lineage>
</organism>
<feature type="binding site" evidence="10">
    <location>
        <position position="206"/>
    </location>
    <ligand>
        <name>[4Fe-4S] cluster</name>
        <dbReference type="ChEBI" id="CHEBI:49883"/>
    </ligand>
</feature>
<keyword evidence="10" id="KW-0479">Metal-binding</keyword>
<dbReference type="GO" id="GO:0004604">
    <property type="term" value="F:phosphoadenylyl-sulfate reductase (thioredoxin) activity"/>
    <property type="evidence" value="ECO:0007669"/>
    <property type="project" value="UniProtKB-UniRule"/>
</dbReference>
<comment type="catalytic activity">
    <reaction evidence="10">
        <text>[thioredoxin]-disulfide + sulfite + AMP + 2 H(+) = adenosine 5'-phosphosulfate + [thioredoxin]-dithiol</text>
        <dbReference type="Rhea" id="RHEA:21976"/>
        <dbReference type="Rhea" id="RHEA-COMP:10698"/>
        <dbReference type="Rhea" id="RHEA-COMP:10700"/>
        <dbReference type="ChEBI" id="CHEBI:15378"/>
        <dbReference type="ChEBI" id="CHEBI:17359"/>
        <dbReference type="ChEBI" id="CHEBI:29950"/>
        <dbReference type="ChEBI" id="CHEBI:50058"/>
        <dbReference type="ChEBI" id="CHEBI:58243"/>
        <dbReference type="ChEBI" id="CHEBI:456215"/>
        <dbReference type="EC" id="1.8.4.10"/>
    </reaction>
</comment>
<evidence type="ECO:0000256" key="4">
    <source>
        <dbReference type="ARBA" id="ARBA00024298"/>
    </source>
</evidence>
<dbReference type="Gene3D" id="3.40.50.620">
    <property type="entry name" value="HUPs"/>
    <property type="match status" value="1"/>
</dbReference>
<keyword evidence="13" id="KW-1185">Reference proteome</keyword>